<accession>A0A7C8IR61</accession>
<dbReference type="Gene3D" id="3.40.50.1110">
    <property type="entry name" value="SGNH hydrolase"/>
    <property type="match status" value="1"/>
</dbReference>
<evidence type="ECO:0000313" key="4">
    <source>
        <dbReference type="Proteomes" id="UP000481858"/>
    </source>
</evidence>
<keyword evidence="4" id="KW-1185">Reference proteome</keyword>
<feature type="chain" id="PRO_5028918624" description="SGNH hydrolase-type esterase domain-containing protein" evidence="1">
    <location>
        <begin position="21"/>
        <end position="268"/>
    </location>
</feature>
<dbReference type="Pfam" id="PF13472">
    <property type="entry name" value="Lipase_GDSL_2"/>
    <property type="match status" value="1"/>
</dbReference>
<evidence type="ECO:0000259" key="2">
    <source>
        <dbReference type="Pfam" id="PF13472"/>
    </source>
</evidence>
<dbReference type="GO" id="GO:0016787">
    <property type="term" value="F:hydrolase activity"/>
    <property type="evidence" value="ECO:0007669"/>
    <property type="project" value="InterPro"/>
</dbReference>
<feature type="signal peptide" evidence="1">
    <location>
        <begin position="1"/>
        <end position="20"/>
    </location>
</feature>
<dbReference type="PANTHER" id="PTHR43695:SF2">
    <property type="entry name" value="PUTATIVE (AFU_ORTHOLOGUE AFUA_2G17250)-RELATED"/>
    <property type="match status" value="1"/>
</dbReference>
<keyword evidence="1" id="KW-0732">Signal</keyword>
<gene>
    <name evidence="3" type="ORF">GQX73_g5904</name>
</gene>
<dbReference type="InterPro" id="IPR013830">
    <property type="entry name" value="SGNH_hydro"/>
</dbReference>
<dbReference type="OrthoDB" id="5041285at2759"/>
<dbReference type="InParanoid" id="A0A7C8IR61"/>
<feature type="domain" description="SGNH hydrolase-type esterase" evidence="2">
    <location>
        <begin position="29"/>
        <end position="229"/>
    </location>
</feature>
<proteinExistence type="predicted"/>
<protein>
    <recommendedName>
        <fullName evidence="2">SGNH hydrolase-type esterase domain-containing protein</fullName>
    </recommendedName>
</protein>
<dbReference type="Proteomes" id="UP000481858">
    <property type="component" value="Unassembled WGS sequence"/>
</dbReference>
<dbReference type="AlphaFoldDB" id="A0A7C8IR61"/>
<name>A0A7C8IR61_9PEZI</name>
<comment type="caution">
    <text evidence="3">The sequence shown here is derived from an EMBL/GenBank/DDBJ whole genome shotgun (WGS) entry which is preliminary data.</text>
</comment>
<evidence type="ECO:0000256" key="1">
    <source>
        <dbReference type="SAM" id="SignalP"/>
    </source>
</evidence>
<dbReference type="InterPro" id="IPR037459">
    <property type="entry name" value="RhgT-like"/>
</dbReference>
<dbReference type="InterPro" id="IPR036514">
    <property type="entry name" value="SGNH_hydro_sf"/>
</dbReference>
<dbReference type="SUPFAM" id="SSF52266">
    <property type="entry name" value="SGNH hydrolase"/>
    <property type="match status" value="1"/>
</dbReference>
<evidence type="ECO:0000313" key="3">
    <source>
        <dbReference type="EMBL" id="KAF2967663.1"/>
    </source>
</evidence>
<dbReference type="EMBL" id="WUBL01000063">
    <property type="protein sequence ID" value="KAF2967663.1"/>
    <property type="molecule type" value="Genomic_DNA"/>
</dbReference>
<reference evidence="3 4" key="1">
    <citation type="submission" date="2019-12" db="EMBL/GenBank/DDBJ databases">
        <title>Draft genome sequence of the ascomycete Xylaria multiplex DSM 110363.</title>
        <authorList>
            <person name="Buettner E."/>
            <person name="Kellner H."/>
        </authorList>
    </citation>
    <scope>NUCLEOTIDE SEQUENCE [LARGE SCALE GENOMIC DNA]</scope>
    <source>
        <strain evidence="3 4">DSM 110363</strain>
    </source>
</reference>
<sequence length="268" mass="28109">MKRILFATFTAAASTMAAAAAKPPAFFLAGDSTTAVQSTGGGGWGNGFLSFLSSPAFGANKGHNGATTKSFVDGGDWAVVTGLVAENVAGYDTYVTIQFGHNDQKTTSGVTLAQYQRNLVALANDVWELGGIPVSFTAYVMCPEQDGASEGAGTILVTPLTRRNFASNNNATDSLHEERLATIAAAEASNTTYLDLNQASLAYVDAIGEDAAHVYNLNPDDNTHLNAWGSVVFGRLLADLLLEKKPELSQWIRANETLSGLIQSGLPA</sequence>
<organism evidence="3 4">
    <name type="scientific">Xylaria multiplex</name>
    <dbReference type="NCBI Taxonomy" id="323545"/>
    <lineage>
        <taxon>Eukaryota</taxon>
        <taxon>Fungi</taxon>
        <taxon>Dikarya</taxon>
        <taxon>Ascomycota</taxon>
        <taxon>Pezizomycotina</taxon>
        <taxon>Sordariomycetes</taxon>
        <taxon>Xylariomycetidae</taxon>
        <taxon>Xylariales</taxon>
        <taxon>Xylariaceae</taxon>
        <taxon>Xylaria</taxon>
    </lineage>
</organism>
<dbReference type="PANTHER" id="PTHR43695">
    <property type="entry name" value="PUTATIVE (AFU_ORTHOLOGUE AFUA_2G17250)-RELATED"/>
    <property type="match status" value="1"/>
</dbReference>